<reference evidence="1" key="1">
    <citation type="submission" date="2021-01" db="EMBL/GenBank/DDBJ databases">
        <authorList>
            <consortium name="Genoscope - CEA"/>
            <person name="William W."/>
        </authorList>
    </citation>
    <scope>NUCLEOTIDE SEQUENCE</scope>
</reference>
<evidence type="ECO:0000313" key="2">
    <source>
        <dbReference type="EMBL" id="CAD8117673.1"/>
    </source>
</evidence>
<proteinExistence type="predicted"/>
<sequence length="167" mass="19661">MESVLRFYSLNDSINQLKQQSCHRSFPQLYISENKLTQIISQQYDNPIQYKPMPFEIVSLSEINDQKEESSIIQKEQTLILKNELQTPQELNLQLKARKCMNLLEGQNKHEKEQQIMSILEIIKSILNGKKERTNQRLKKKKLIQTNKSPQQAIQFLKSLCKNKIIC</sequence>
<dbReference type="Proteomes" id="UP000692954">
    <property type="component" value="Unassembled WGS sequence"/>
</dbReference>
<organism evidence="1 3">
    <name type="scientific">Paramecium sonneborni</name>
    <dbReference type="NCBI Taxonomy" id="65129"/>
    <lineage>
        <taxon>Eukaryota</taxon>
        <taxon>Sar</taxon>
        <taxon>Alveolata</taxon>
        <taxon>Ciliophora</taxon>
        <taxon>Intramacronucleata</taxon>
        <taxon>Oligohymenophorea</taxon>
        <taxon>Peniculida</taxon>
        <taxon>Parameciidae</taxon>
        <taxon>Paramecium</taxon>
    </lineage>
</organism>
<dbReference type="EMBL" id="CAJJDN010000114">
    <property type="protein sequence ID" value="CAD8117670.1"/>
    <property type="molecule type" value="Genomic_DNA"/>
</dbReference>
<dbReference type="OrthoDB" id="291568at2759"/>
<gene>
    <name evidence="1" type="ORF">PSON_ATCC_30995.1.T1140151</name>
    <name evidence="2" type="ORF">PSON_ATCC_30995.1.T1140153</name>
</gene>
<keyword evidence="3" id="KW-1185">Reference proteome</keyword>
<evidence type="ECO:0000313" key="1">
    <source>
        <dbReference type="EMBL" id="CAD8117670.1"/>
    </source>
</evidence>
<protein>
    <submittedName>
        <fullName evidence="1">Uncharacterized protein</fullName>
    </submittedName>
</protein>
<dbReference type="AlphaFoldDB" id="A0A8S1QSY9"/>
<dbReference type="EMBL" id="CAJJDN010000114">
    <property type="protein sequence ID" value="CAD8117673.1"/>
    <property type="molecule type" value="Genomic_DNA"/>
</dbReference>
<evidence type="ECO:0000313" key="3">
    <source>
        <dbReference type="Proteomes" id="UP000692954"/>
    </source>
</evidence>
<comment type="caution">
    <text evidence="1">The sequence shown here is derived from an EMBL/GenBank/DDBJ whole genome shotgun (WGS) entry which is preliminary data.</text>
</comment>
<accession>A0A8S1QSY9</accession>
<name>A0A8S1QSY9_9CILI</name>